<dbReference type="PANTHER" id="PTHR10655">
    <property type="entry name" value="LYSOPHOSPHOLIPASE-RELATED"/>
    <property type="match status" value="1"/>
</dbReference>
<dbReference type="Pfam" id="PF02230">
    <property type="entry name" value="Abhydrolase_2"/>
    <property type="match status" value="1"/>
</dbReference>
<dbReference type="InterPro" id="IPR003140">
    <property type="entry name" value="PLipase/COase/thioEstase"/>
</dbReference>
<keyword evidence="5" id="KW-1185">Reference proteome</keyword>
<dbReference type="EMBL" id="AP028055">
    <property type="protein sequence ID" value="BEG99022.1"/>
    <property type="molecule type" value="Genomic_DNA"/>
</dbReference>
<gene>
    <name evidence="4" type="ORF">BSYN_12870</name>
</gene>
<evidence type="ECO:0000313" key="5">
    <source>
        <dbReference type="Proteomes" id="UP001496674"/>
    </source>
</evidence>
<evidence type="ECO:0000259" key="3">
    <source>
        <dbReference type="Pfam" id="PF02230"/>
    </source>
</evidence>
<dbReference type="SUPFAM" id="SSF53474">
    <property type="entry name" value="alpha/beta-Hydrolases"/>
    <property type="match status" value="1"/>
</dbReference>
<reference evidence="4 5" key="1">
    <citation type="submission" date="2023-04" db="EMBL/GenBank/DDBJ databases">
        <title>Draft genome sequence of acteroides sedimenti strain YN3PY1.</title>
        <authorList>
            <person name="Yoshida N."/>
        </authorList>
    </citation>
    <scope>NUCLEOTIDE SEQUENCE [LARGE SCALE GENOMIC DNA]</scope>
    <source>
        <strain evidence="4 5">YN3PY1</strain>
    </source>
</reference>
<dbReference type="InterPro" id="IPR029058">
    <property type="entry name" value="AB_hydrolase_fold"/>
</dbReference>
<dbReference type="Proteomes" id="UP001496674">
    <property type="component" value="Chromosome"/>
</dbReference>
<evidence type="ECO:0000256" key="1">
    <source>
        <dbReference type="ARBA" id="ARBA00006499"/>
    </source>
</evidence>
<dbReference type="PANTHER" id="PTHR10655:SF17">
    <property type="entry name" value="LYSOPHOSPHOLIPASE-LIKE PROTEIN 1"/>
    <property type="match status" value="1"/>
</dbReference>
<sequence length="190" mass="21651">MHGVGSNEKDLFSISDRLPDDFLVVSARAPHKIDNGSYAWYQVNFSTAIPTINYEQTKKSKSIILQFISQLKNEQQFDEKRIYLCGFSQGAIMSYIVGLTRPDIVHGIAIMSGRLLDEIKPSIYPDDMLKRLKVFISHGTNDSILNIQFARDSLSYLKMLGINPTYKEYPEDHVINSEMLNDLIGWLISN</sequence>
<proteinExistence type="inferred from homology"/>
<dbReference type="InterPro" id="IPR050565">
    <property type="entry name" value="LYPA1-2/EST-like"/>
</dbReference>
<keyword evidence="2" id="KW-0378">Hydrolase</keyword>
<comment type="similarity">
    <text evidence="1">Belongs to the AB hydrolase superfamily. AB hydrolase 2 family.</text>
</comment>
<feature type="domain" description="Phospholipase/carboxylesterase/thioesterase" evidence="3">
    <location>
        <begin position="1"/>
        <end position="184"/>
    </location>
</feature>
<dbReference type="Gene3D" id="3.40.50.1820">
    <property type="entry name" value="alpha/beta hydrolase"/>
    <property type="match status" value="1"/>
</dbReference>
<evidence type="ECO:0000256" key="2">
    <source>
        <dbReference type="ARBA" id="ARBA00022801"/>
    </source>
</evidence>
<evidence type="ECO:0000313" key="4">
    <source>
        <dbReference type="EMBL" id="BEG99022.1"/>
    </source>
</evidence>
<accession>A0ABN6Z367</accession>
<protein>
    <submittedName>
        <fullName evidence="4">Phospholipase</fullName>
    </submittedName>
</protein>
<organism evidence="4 5">
    <name type="scientific">Bacteroides sedimenti</name>
    <dbReference type="NCBI Taxonomy" id="2136147"/>
    <lineage>
        <taxon>Bacteria</taxon>
        <taxon>Pseudomonadati</taxon>
        <taxon>Bacteroidota</taxon>
        <taxon>Bacteroidia</taxon>
        <taxon>Bacteroidales</taxon>
        <taxon>Bacteroidaceae</taxon>
        <taxon>Bacteroides</taxon>
    </lineage>
</organism>
<name>A0ABN6Z367_9BACE</name>